<feature type="compositionally biased region" description="Pro residues" evidence="1">
    <location>
        <begin position="149"/>
        <end position="175"/>
    </location>
</feature>
<feature type="compositionally biased region" description="Basic and acidic residues" evidence="1">
    <location>
        <begin position="112"/>
        <end position="148"/>
    </location>
</feature>
<dbReference type="Proteomes" id="UP000837857">
    <property type="component" value="Chromosome 19"/>
</dbReference>
<proteinExistence type="predicted"/>
<feature type="region of interest" description="Disordered" evidence="1">
    <location>
        <begin position="94"/>
        <end position="205"/>
    </location>
</feature>
<keyword evidence="3" id="KW-1185">Reference proteome</keyword>
<dbReference type="EMBL" id="OW152831">
    <property type="protein sequence ID" value="CAH2049519.1"/>
    <property type="molecule type" value="Genomic_DNA"/>
</dbReference>
<feature type="compositionally biased region" description="Pro residues" evidence="1">
    <location>
        <begin position="195"/>
        <end position="205"/>
    </location>
</feature>
<gene>
    <name evidence="2" type="ORF">IPOD504_LOCUS6885</name>
</gene>
<protein>
    <submittedName>
        <fullName evidence="2">Uncharacterized protein</fullName>
    </submittedName>
</protein>
<feature type="compositionally biased region" description="Low complexity" evidence="1">
    <location>
        <begin position="176"/>
        <end position="194"/>
    </location>
</feature>
<sequence length="205" mass="22123">MRTCTKAMPTRLARPPVVINKACIPRERSGRPPSVNSDRGMGRAQHGAPRGPTCVVAHRRRLTPDDLINEIEKYNDIGDNIDDAVVELIPGVQPTQRQLENAVKNRAAQQEAAKREKERQEEAARREKERQEEEARREKERLEEEARRPPPPPPPAAPAPEPAPAEAPAPAPAETPAPAEAAAPADAPAPAAEAPAPPPADAPAE</sequence>
<organism evidence="2 3">
    <name type="scientific">Iphiclides podalirius</name>
    <name type="common">scarce swallowtail</name>
    <dbReference type="NCBI Taxonomy" id="110791"/>
    <lineage>
        <taxon>Eukaryota</taxon>
        <taxon>Metazoa</taxon>
        <taxon>Ecdysozoa</taxon>
        <taxon>Arthropoda</taxon>
        <taxon>Hexapoda</taxon>
        <taxon>Insecta</taxon>
        <taxon>Pterygota</taxon>
        <taxon>Neoptera</taxon>
        <taxon>Endopterygota</taxon>
        <taxon>Lepidoptera</taxon>
        <taxon>Glossata</taxon>
        <taxon>Ditrysia</taxon>
        <taxon>Papilionoidea</taxon>
        <taxon>Papilionidae</taxon>
        <taxon>Papilioninae</taxon>
        <taxon>Iphiclides</taxon>
    </lineage>
</organism>
<evidence type="ECO:0000313" key="3">
    <source>
        <dbReference type="Proteomes" id="UP000837857"/>
    </source>
</evidence>
<accession>A0ABN8I7G8</accession>
<feature type="region of interest" description="Disordered" evidence="1">
    <location>
        <begin position="26"/>
        <end position="55"/>
    </location>
</feature>
<evidence type="ECO:0000313" key="2">
    <source>
        <dbReference type="EMBL" id="CAH2049519.1"/>
    </source>
</evidence>
<reference evidence="2" key="1">
    <citation type="submission" date="2022-03" db="EMBL/GenBank/DDBJ databases">
        <authorList>
            <person name="Martin H S."/>
        </authorList>
    </citation>
    <scope>NUCLEOTIDE SEQUENCE</scope>
</reference>
<evidence type="ECO:0000256" key="1">
    <source>
        <dbReference type="SAM" id="MobiDB-lite"/>
    </source>
</evidence>
<name>A0ABN8I7G8_9NEOP</name>
<feature type="non-terminal residue" evidence="2">
    <location>
        <position position="205"/>
    </location>
</feature>